<reference evidence="8 9" key="1">
    <citation type="submission" date="2012-10" db="EMBL/GenBank/DDBJ databases">
        <title>Genome sequence of the symbiont of the pentatomidae stink bug Halyomorpha halys.</title>
        <authorList>
            <person name="Kobayashi H."/>
            <person name="Fujii-Muramatsu R."/>
            <person name="Takeishi K."/>
            <person name="Noda H."/>
        </authorList>
    </citation>
    <scope>NUCLEOTIDE SEQUENCE [LARGE SCALE GENOMIC DNA]</scope>
</reference>
<dbReference type="PANTHER" id="PTHR12899">
    <property type="entry name" value="39S RIBOSOMAL PROTEIN L18, MITOCHONDRIAL"/>
    <property type="match status" value="1"/>
</dbReference>
<evidence type="ECO:0000313" key="9">
    <source>
        <dbReference type="Proteomes" id="UP000016900"/>
    </source>
</evidence>
<sequence length="118" mass="13023">MEKKCSRIRRATRVRCKLKSLGVTRLVVHRTARHIYAQIVASNNNSEILIAASTVEKVISASLTYTGNKDAASAVGKEIAIRAMKKGISNVSFDRSGFRYHGRIQALADAAREFGLQF</sequence>
<evidence type="ECO:0000256" key="4">
    <source>
        <dbReference type="ARBA" id="ARBA00022980"/>
    </source>
</evidence>
<dbReference type="NCBIfam" id="TIGR00060">
    <property type="entry name" value="L18_bact"/>
    <property type="match status" value="1"/>
</dbReference>
<dbReference type="KEGG" id="pck:BMSBPS_0712"/>
<dbReference type="Gene3D" id="3.30.420.100">
    <property type="match status" value="1"/>
</dbReference>
<dbReference type="CDD" id="cd00432">
    <property type="entry name" value="Ribosomal_L18_L5e"/>
    <property type="match status" value="1"/>
</dbReference>
<dbReference type="PANTHER" id="PTHR12899:SF3">
    <property type="entry name" value="LARGE RIBOSOMAL SUBUNIT PROTEIN UL18M"/>
    <property type="match status" value="1"/>
</dbReference>
<dbReference type="InterPro" id="IPR004389">
    <property type="entry name" value="Ribosomal_uL18_bac-type"/>
</dbReference>
<dbReference type="FunFam" id="3.30.420.100:FF:000001">
    <property type="entry name" value="50S ribosomal protein L18"/>
    <property type="match status" value="1"/>
</dbReference>
<dbReference type="GO" id="GO:0008097">
    <property type="term" value="F:5S rRNA binding"/>
    <property type="evidence" value="ECO:0007669"/>
    <property type="project" value="TreeGrafter"/>
</dbReference>
<dbReference type="HAMAP" id="MF_01337_B">
    <property type="entry name" value="Ribosomal_uL18_B"/>
    <property type="match status" value="1"/>
</dbReference>
<keyword evidence="2 7" id="KW-0699">rRNA-binding</keyword>
<evidence type="ECO:0000256" key="1">
    <source>
        <dbReference type="ARBA" id="ARBA00007116"/>
    </source>
</evidence>
<comment type="similarity">
    <text evidence="1 7">Belongs to the universal ribosomal protein uL18 family.</text>
</comment>
<evidence type="ECO:0000256" key="2">
    <source>
        <dbReference type="ARBA" id="ARBA00022730"/>
    </source>
</evidence>
<gene>
    <name evidence="7 8" type="primary">rplR</name>
    <name evidence="8" type="ORF">HHS_02460</name>
</gene>
<evidence type="ECO:0000256" key="5">
    <source>
        <dbReference type="ARBA" id="ARBA00023274"/>
    </source>
</evidence>
<evidence type="ECO:0000256" key="7">
    <source>
        <dbReference type="HAMAP-Rule" id="MF_01337"/>
    </source>
</evidence>
<accession>U3U282</accession>
<dbReference type="InterPro" id="IPR057268">
    <property type="entry name" value="Ribosomal_L18"/>
</dbReference>
<dbReference type="Proteomes" id="UP000016900">
    <property type="component" value="Chromosome"/>
</dbReference>
<evidence type="ECO:0000313" key="8">
    <source>
        <dbReference type="EMBL" id="BAO00216.1"/>
    </source>
</evidence>
<keyword evidence="9" id="KW-1185">Reference proteome</keyword>
<dbReference type="GO" id="GO:0003735">
    <property type="term" value="F:structural constituent of ribosome"/>
    <property type="evidence" value="ECO:0007669"/>
    <property type="project" value="InterPro"/>
</dbReference>
<dbReference type="GO" id="GO:0006412">
    <property type="term" value="P:translation"/>
    <property type="evidence" value="ECO:0007669"/>
    <property type="project" value="UniProtKB-UniRule"/>
</dbReference>
<protein>
    <recommendedName>
        <fullName evidence="6 7">Large ribosomal subunit protein uL18</fullName>
    </recommendedName>
</protein>
<name>U3U282_9GAMM</name>
<proteinExistence type="inferred from homology"/>
<keyword evidence="5 7" id="KW-0687">Ribonucleoprotein</keyword>
<dbReference type="STRING" id="1235990.BMSBPS_0712"/>
<dbReference type="KEGG" id="hhs:HHS_02460"/>
<dbReference type="GO" id="GO:0022625">
    <property type="term" value="C:cytosolic large ribosomal subunit"/>
    <property type="evidence" value="ECO:0007669"/>
    <property type="project" value="TreeGrafter"/>
</dbReference>
<dbReference type="eggNOG" id="COG0256">
    <property type="taxonomic scope" value="Bacteria"/>
</dbReference>
<dbReference type="SUPFAM" id="SSF53137">
    <property type="entry name" value="Translational machinery components"/>
    <property type="match status" value="1"/>
</dbReference>
<dbReference type="AlphaFoldDB" id="U3U282"/>
<comment type="subunit">
    <text evidence="7">Part of the 50S ribosomal subunit; part of the 5S rRNA/L5/L18/L25 subcomplex. Contacts the 5S and 23S rRNAs.</text>
</comment>
<keyword evidence="3 7" id="KW-0694">RNA-binding</keyword>
<evidence type="ECO:0000256" key="3">
    <source>
        <dbReference type="ARBA" id="ARBA00022884"/>
    </source>
</evidence>
<dbReference type="EMBL" id="AP012554">
    <property type="protein sequence ID" value="BAO00216.1"/>
    <property type="molecule type" value="Genomic_DNA"/>
</dbReference>
<keyword evidence="4 7" id="KW-0689">Ribosomal protein</keyword>
<dbReference type="Pfam" id="PF00861">
    <property type="entry name" value="Ribosomal_L18p"/>
    <property type="match status" value="1"/>
</dbReference>
<comment type="function">
    <text evidence="7">This is one of the proteins that bind and probably mediate the attachment of the 5S RNA into the large ribosomal subunit, where it forms part of the central protuberance.</text>
</comment>
<dbReference type="PATRIC" id="fig|1235990.3.peg.246"/>
<organism evidence="8 9">
    <name type="scientific">Candidatus Pantoea carbekii</name>
    <dbReference type="NCBI Taxonomy" id="1235990"/>
    <lineage>
        <taxon>Bacteria</taxon>
        <taxon>Pseudomonadati</taxon>
        <taxon>Pseudomonadota</taxon>
        <taxon>Gammaproteobacteria</taxon>
        <taxon>Enterobacterales</taxon>
        <taxon>Erwiniaceae</taxon>
        <taxon>Pantoea</taxon>
    </lineage>
</organism>
<dbReference type="RefSeq" id="WP_022564235.1">
    <property type="nucleotide sequence ID" value="NZ_CP010907.1"/>
</dbReference>
<dbReference type="OrthoDB" id="9810939at2"/>
<evidence type="ECO:0000256" key="6">
    <source>
        <dbReference type="ARBA" id="ARBA00035197"/>
    </source>
</evidence>
<dbReference type="InterPro" id="IPR005484">
    <property type="entry name" value="Ribosomal_uL18_bac/plant/anim"/>
</dbReference>